<dbReference type="EMBL" id="CP063367">
    <property type="protein sequence ID" value="QUM70420.1"/>
    <property type="molecule type" value="Genomic_DNA"/>
</dbReference>
<evidence type="ECO:0000313" key="2">
    <source>
        <dbReference type="EMBL" id="QUM70420.1"/>
    </source>
</evidence>
<proteinExistence type="predicted"/>
<reference evidence="2" key="1">
    <citation type="journal article" date="2021" name="Front. Microbiol.">
        <title>Presence and Characterization of a Novel cfr-Carrying Tn558 Transposon Derivative in Staphylococcus delphini Isolated From Retail Food.</title>
        <authorList>
            <person name="Zhang F."/>
            <person name="Wu S."/>
            <person name="Huang J."/>
            <person name="Yang R."/>
            <person name="Zhang J."/>
            <person name="Lei T."/>
            <person name="Dai J."/>
            <person name="Ding Y."/>
            <person name="Xue L."/>
            <person name="Wang J."/>
            <person name="Chen M."/>
            <person name="Wu Q."/>
        </authorList>
    </citation>
    <scope>NUCLEOTIDE SEQUENCE</scope>
    <source>
        <strain evidence="2">2794-1</strain>
    </source>
</reference>
<evidence type="ECO:0000259" key="1">
    <source>
        <dbReference type="Pfam" id="PF15542"/>
    </source>
</evidence>
<dbReference type="Proteomes" id="UP000675994">
    <property type="component" value="Chromosome"/>
</dbReference>
<organism evidence="2 3">
    <name type="scientific">Staphylococcus delphini</name>
    <dbReference type="NCBI Taxonomy" id="53344"/>
    <lineage>
        <taxon>Bacteria</taxon>
        <taxon>Bacillati</taxon>
        <taxon>Bacillota</taxon>
        <taxon>Bacilli</taxon>
        <taxon>Bacillales</taxon>
        <taxon>Staphylococcaceae</taxon>
        <taxon>Staphylococcus</taxon>
        <taxon>Staphylococcus intermedius group</taxon>
    </lineage>
</organism>
<feature type="domain" description="Bacterial toxin 50" evidence="1">
    <location>
        <begin position="3"/>
        <end position="35"/>
    </location>
</feature>
<gene>
    <name evidence="2" type="ORF">IPU22_05805</name>
</gene>
<accession>A0AAQ0D983</accession>
<dbReference type="Pfam" id="PF15542">
    <property type="entry name" value="Ntox50"/>
    <property type="match status" value="1"/>
</dbReference>
<dbReference type="AlphaFoldDB" id="A0AAQ0D983"/>
<protein>
    <recommendedName>
        <fullName evidence="1">Bacterial toxin 50 domain-containing protein</fullName>
    </recommendedName>
</protein>
<dbReference type="InterPro" id="IPR029100">
    <property type="entry name" value="Ntox50"/>
</dbReference>
<name>A0AAQ0D983_9STAP</name>
<evidence type="ECO:0000313" key="3">
    <source>
        <dbReference type="Proteomes" id="UP000675994"/>
    </source>
</evidence>
<sequence length="41" mass="4802">MIFGEMIIKYNTNARFIETRCGKVHDSKTGTHIVPYEKEDK</sequence>